<evidence type="ECO:0000313" key="1">
    <source>
        <dbReference type="EMBL" id="CAF1717312.1"/>
    </source>
</evidence>
<dbReference type="EMBL" id="HG994373">
    <property type="protein sequence ID" value="CAF1717312.1"/>
    <property type="molecule type" value="Genomic_DNA"/>
</dbReference>
<protein>
    <submittedName>
        <fullName evidence="1">(rape) hypothetical protein</fullName>
    </submittedName>
</protein>
<organism evidence="1">
    <name type="scientific">Brassica napus</name>
    <name type="common">Rape</name>
    <dbReference type="NCBI Taxonomy" id="3708"/>
    <lineage>
        <taxon>Eukaryota</taxon>
        <taxon>Viridiplantae</taxon>
        <taxon>Streptophyta</taxon>
        <taxon>Embryophyta</taxon>
        <taxon>Tracheophyta</taxon>
        <taxon>Spermatophyta</taxon>
        <taxon>Magnoliopsida</taxon>
        <taxon>eudicotyledons</taxon>
        <taxon>Gunneridae</taxon>
        <taxon>Pentapetalae</taxon>
        <taxon>rosids</taxon>
        <taxon>malvids</taxon>
        <taxon>Brassicales</taxon>
        <taxon>Brassicaceae</taxon>
        <taxon>Brassiceae</taxon>
        <taxon>Brassica</taxon>
    </lineage>
</organism>
<accession>A0A816ISM9</accession>
<dbReference type="Proteomes" id="UP001295469">
    <property type="component" value="Chromosome C09"/>
</dbReference>
<sequence length="56" mass="6379">MTNQQTLCQVPMRPPCSNPGLSSKKNNPSQTYLPNYICFASSPSIHRRCLQFHGIW</sequence>
<name>A0A816ISM9_BRANA</name>
<reference evidence="1" key="1">
    <citation type="submission" date="2021-01" db="EMBL/GenBank/DDBJ databases">
        <authorList>
            <consortium name="Genoscope - CEA"/>
            <person name="William W."/>
        </authorList>
    </citation>
    <scope>NUCLEOTIDE SEQUENCE</scope>
</reference>
<dbReference type="AlphaFoldDB" id="A0A816ISM9"/>
<proteinExistence type="predicted"/>
<gene>
    <name evidence="1" type="ORF">DARMORV10_C09P12510.1</name>
</gene>